<feature type="domain" description="DUF5610" evidence="1">
    <location>
        <begin position="69"/>
        <end position="145"/>
    </location>
</feature>
<gene>
    <name evidence="2" type="ORF">D0544_05895</name>
</gene>
<dbReference type="RefSeq" id="WP_125015063.1">
    <property type="nucleotide sequence ID" value="NZ_QWEZ01000001.1"/>
</dbReference>
<dbReference type="Gene3D" id="1.10.132.90">
    <property type="match status" value="1"/>
</dbReference>
<dbReference type="Proteomes" id="UP000280792">
    <property type="component" value="Unassembled WGS sequence"/>
</dbReference>
<reference evidence="2 3" key="2">
    <citation type="submission" date="2018-12" db="EMBL/GenBank/DDBJ databases">
        <title>Simiduia agarivorans gen. nov., sp. nov., a marine, agarolytic bacterium isolated from shallow coastal water from Keelung, Taiwan.</title>
        <authorList>
            <person name="Shieh W.Y."/>
        </authorList>
    </citation>
    <scope>NUCLEOTIDE SEQUENCE [LARGE SCALE GENOMIC DNA]</scope>
    <source>
        <strain evidence="2 3">GTF-13</strain>
    </source>
</reference>
<dbReference type="InterPro" id="IPR041651">
    <property type="entry name" value="DUF5610"/>
</dbReference>
<sequence>MNLSQITKAMLFNSPSLRERQSGLLNIPGQGSALAGKEGGHEGMDTLNGALRKHLQRVPTTEPVVFDNPYSPDKVADTLTQHIRGYMEREKAAGASDERLQELYDIGVQAVADGFAEAQEILDQMGVLQGQIAADIDTTFDLFSQQASAMRDELMSPAETTRISPAAIQSYFAAESLQVSRSFEFELTTAEGDRVRINATGAAGIAQGQYQGTETSESGSSAVSAFSSAAYQRGSFAFEVQGDLNPAELEAIDALLAKVNDLSESFFAGNLEEAFDKALSLGFDGSQISRFELDLNQSSRYTAVEQYQSLQGEPKGVAGIRELAQYAKDLQQALEEASRFEAPGELLDKLFELEDALRAQPDALEQQLARHRELNHWLLESI</sequence>
<comment type="caution">
    <text evidence="2">The sequence shown here is derived from an EMBL/GenBank/DDBJ whole genome shotgun (WGS) entry which is preliminary data.</text>
</comment>
<evidence type="ECO:0000313" key="3">
    <source>
        <dbReference type="Proteomes" id="UP000280792"/>
    </source>
</evidence>
<accession>A0A3P3VV59</accession>
<evidence type="ECO:0000313" key="2">
    <source>
        <dbReference type="EMBL" id="RRJ84633.1"/>
    </source>
</evidence>
<dbReference type="Pfam" id="PF18433">
    <property type="entry name" value="DUF5610"/>
    <property type="match status" value="1"/>
</dbReference>
<keyword evidence="3" id="KW-1185">Reference proteome</keyword>
<dbReference type="EMBL" id="QWEZ01000001">
    <property type="protein sequence ID" value="RRJ84633.1"/>
    <property type="molecule type" value="Genomic_DNA"/>
</dbReference>
<evidence type="ECO:0000259" key="1">
    <source>
        <dbReference type="Pfam" id="PF18433"/>
    </source>
</evidence>
<protein>
    <recommendedName>
        <fullName evidence="1">DUF5610 domain-containing protein</fullName>
    </recommendedName>
</protein>
<dbReference type="AlphaFoldDB" id="A0A3P3VV59"/>
<reference evidence="2 3" key="1">
    <citation type="submission" date="2018-08" db="EMBL/GenBank/DDBJ databases">
        <authorList>
            <person name="Khan S.A."/>
        </authorList>
    </citation>
    <scope>NUCLEOTIDE SEQUENCE [LARGE SCALE GENOMIC DNA]</scope>
    <source>
        <strain evidence="2 3">GTF-13</strain>
    </source>
</reference>
<name>A0A3P3VV59_9GAMM</name>
<proteinExistence type="predicted"/>
<organism evidence="2 3">
    <name type="scientific">Aestuariirhabdus litorea</name>
    <dbReference type="NCBI Taxonomy" id="2528527"/>
    <lineage>
        <taxon>Bacteria</taxon>
        <taxon>Pseudomonadati</taxon>
        <taxon>Pseudomonadota</taxon>
        <taxon>Gammaproteobacteria</taxon>
        <taxon>Oceanospirillales</taxon>
        <taxon>Aestuariirhabdaceae</taxon>
        <taxon>Aestuariirhabdus</taxon>
    </lineage>
</organism>